<evidence type="ECO:0000259" key="8">
    <source>
        <dbReference type="SMART" id="SM00752"/>
    </source>
</evidence>
<evidence type="ECO:0000313" key="9">
    <source>
        <dbReference type="EMBL" id="MFD0963942.1"/>
    </source>
</evidence>
<feature type="transmembrane region" description="Helical" evidence="7">
    <location>
        <begin position="114"/>
        <end position="133"/>
    </location>
</feature>
<gene>
    <name evidence="9" type="ORF">ACFQ1O_08005</name>
</gene>
<keyword evidence="2 7" id="KW-0812">Transmembrane</keyword>
<evidence type="ECO:0000256" key="6">
    <source>
        <dbReference type="ARBA" id="ARBA00023239"/>
    </source>
</evidence>
<evidence type="ECO:0000256" key="7">
    <source>
        <dbReference type="SAM" id="Phobius"/>
    </source>
</evidence>
<proteinExistence type="predicted"/>
<keyword evidence="10" id="KW-1185">Reference proteome</keyword>
<dbReference type="PANTHER" id="PTHR12639:SF7">
    <property type="entry name" value="HTTM DOMAIN-CONTAINING PROTEIN"/>
    <property type="match status" value="1"/>
</dbReference>
<dbReference type="Pfam" id="PF05090">
    <property type="entry name" value="HTTM"/>
    <property type="match status" value="1"/>
</dbReference>
<dbReference type="InterPro" id="IPR011020">
    <property type="entry name" value="HTTM-like"/>
</dbReference>
<evidence type="ECO:0000256" key="1">
    <source>
        <dbReference type="ARBA" id="ARBA00004127"/>
    </source>
</evidence>
<dbReference type="PANTHER" id="PTHR12639">
    <property type="entry name" value="VITAMIN K-DEPENDENT GAMMA-CARBOXYLASE"/>
    <property type="match status" value="1"/>
</dbReference>
<evidence type="ECO:0000256" key="3">
    <source>
        <dbReference type="ARBA" id="ARBA00022989"/>
    </source>
</evidence>
<dbReference type="EMBL" id="JBHTJM010000008">
    <property type="protein sequence ID" value="MFD0963942.1"/>
    <property type="molecule type" value="Genomic_DNA"/>
</dbReference>
<dbReference type="RefSeq" id="WP_377715171.1">
    <property type="nucleotide sequence ID" value="NZ_JBHTJM010000008.1"/>
</dbReference>
<comment type="subcellular location">
    <subcellularLocation>
        <location evidence="1">Endomembrane system</location>
        <topology evidence="1">Multi-pass membrane protein</topology>
    </subcellularLocation>
</comment>
<dbReference type="Proteomes" id="UP001596997">
    <property type="component" value="Unassembled WGS sequence"/>
</dbReference>
<evidence type="ECO:0000256" key="2">
    <source>
        <dbReference type="ARBA" id="ARBA00022692"/>
    </source>
</evidence>
<dbReference type="InterPro" id="IPR053935">
    <property type="entry name" value="VKGC_lumenal_dom"/>
</dbReference>
<keyword evidence="3 7" id="KW-1133">Transmembrane helix</keyword>
<evidence type="ECO:0000256" key="4">
    <source>
        <dbReference type="ARBA" id="ARBA00023136"/>
    </source>
</evidence>
<feature type="transmembrane region" description="Helical" evidence="7">
    <location>
        <begin position="69"/>
        <end position="102"/>
    </location>
</feature>
<comment type="caution">
    <text evidence="9">The sequence shown here is derived from an EMBL/GenBank/DDBJ whole genome shotgun (WGS) entry which is preliminary data.</text>
</comment>
<dbReference type="SMART" id="SM00752">
    <property type="entry name" value="HTTM"/>
    <property type="match status" value="1"/>
</dbReference>
<evidence type="ECO:0000256" key="5">
    <source>
        <dbReference type="ARBA" id="ARBA00023157"/>
    </source>
</evidence>
<dbReference type="Pfam" id="PF22777">
    <property type="entry name" value="VKGC_lumenal_dom"/>
    <property type="match status" value="1"/>
</dbReference>
<dbReference type="InterPro" id="IPR053934">
    <property type="entry name" value="HTTM_dom"/>
</dbReference>
<keyword evidence="4 7" id="KW-0472">Membrane</keyword>
<evidence type="ECO:0000313" key="10">
    <source>
        <dbReference type="Proteomes" id="UP001596997"/>
    </source>
</evidence>
<organism evidence="9 10">
    <name type="scientific">Pseudofulvibacter geojedonensis</name>
    <dbReference type="NCBI Taxonomy" id="1123758"/>
    <lineage>
        <taxon>Bacteria</taxon>
        <taxon>Pseudomonadati</taxon>
        <taxon>Bacteroidota</taxon>
        <taxon>Flavobacteriia</taxon>
        <taxon>Flavobacteriales</taxon>
        <taxon>Flavobacteriaceae</taxon>
        <taxon>Pseudofulvibacter</taxon>
    </lineage>
</organism>
<feature type="transmembrane region" description="Helical" evidence="7">
    <location>
        <begin position="154"/>
        <end position="171"/>
    </location>
</feature>
<sequence length="456" mass="53937">MKYPPKLYFTQTTSAASLAVFRIGFGLMMLISIIRFWVNGWIDSVYIQPKFFFSYHGFEWIKPIGEYTYWLFFICGLSAFCVAIGFKYRIAIVSFFLSFTYIELMDKTTYLNHYYFISLMAFVLIFVPANATFSADNLLTKKQFKQVPKWTVDGIKLLLGIVYFYAGLAKINSDWLFRAMPLKIWLPSKYDLPIIGETIMQQEWFHYAMSWSGMLYDLVIPFLLLYKPTRKIAFAAVIFFHVFTWVLFPIGMFPFIMIVSAFIFFDSLTHQKVINGLRRLLAKFFQSSKFRIEETQFYKYTNKKLVTYILATFFAAQLLLPFRYVLYPGELFWTEEGYRFSWRVMLIEKAGYANFKIVDAETGRFFYVENNDFLTSFQEKQMSTQPDFILEYAHFLGNHFKKDGHKNIQVFVESFVGLNGRLSQPFIDPTVDLYQEKESFKHKDWILPFKDKIDGL</sequence>
<dbReference type="InterPro" id="IPR007782">
    <property type="entry name" value="VKG_COase"/>
</dbReference>
<name>A0ABW3I2U7_9FLAO</name>
<feature type="transmembrane region" description="Helical" evidence="7">
    <location>
        <begin position="20"/>
        <end position="38"/>
    </location>
</feature>
<feature type="transmembrane region" description="Helical" evidence="7">
    <location>
        <begin position="204"/>
        <end position="225"/>
    </location>
</feature>
<feature type="transmembrane region" description="Helical" evidence="7">
    <location>
        <begin position="305"/>
        <end position="326"/>
    </location>
</feature>
<reference evidence="10" key="1">
    <citation type="journal article" date="2019" name="Int. J. Syst. Evol. Microbiol.">
        <title>The Global Catalogue of Microorganisms (GCM) 10K type strain sequencing project: providing services to taxonomists for standard genome sequencing and annotation.</title>
        <authorList>
            <consortium name="The Broad Institute Genomics Platform"/>
            <consortium name="The Broad Institute Genome Sequencing Center for Infectious Disease"/>
            <person name="Wu L."/>
            <person name="Ma J."/>
        </authorList>
    </citation>
    <scope>NUCLEOTIDE SEQUENCE [LARGE SCALE GENOMIC DNA]</scope>
    <source>
        <strain evidence="10">CCUG 62114</strain>
    </source>
</reference>
<keyword evidence="6" id="KW-0456">Lyase</keyword>
<feature type="domain" description="HTTM-like" evidence="8">
    <location>
        <begin position="10"/>
        <end position="269"/>
    </location>
</feature>
<accession>A0ABW3I2U7</accession>
<keyword evidence="5" id="KW-1015">Disulfide bond</keyword>
<protein>
    <submittedName>
        <fullName evidence="9">HTTM domain-containing protein</fullName>
    </submittedName>
</protein>
<feature type="transmembrane region" description="Helical" evidence="7">
    <location>
        <begin position="232"/>
        <end position="265"/>
    </location>
</feature>